<dbReference type="Proteomes" id="UP000078295">
    <property type="component" value="Unassembled WGS sequence"/>
</dbReference>
<comment type="subcellular location">
    <subcellularLocation>
        <location evidence="2 15">Cell membrane</location>
        <topology evidence="2 15">Peripheral membrane protein</topology>
    </subcellularLocation>
</comment>
<dbReference type="InterPro" id="IPR036771">
    <property type="entry name" value="ATPsynth_dsu/esu_N"/>
</dbReference>
<dbReference type="FunFam" id="2.60.15.10:FF:000001">
    <property type="entry name" value="ATP synthase epsilon chain"/>
    <property type="match status" value="1"/>
</dbReference>
<dbReference type="InterPro" id="IPR036794">
    <property type="entry name" value="ATP_F1_dsu/esu_C_sf"/>
</dbReference>
<dbReference type="InterPro" id="IPR001469">
    <property type="entry name" value="ATP_synth_F1_dsu/esu"/>
</dbReference>
<dbReference type="Gene3D" id="2.60.15.10">
    <property type="entry name" value="F0F1 ATP synthase delta/epsilon subunit, N-terminal"/>
    <property type="match status" value="1"/>
</dbReference>
<dbReference type="NCBIfam" id="TIGR01216">
    <property type="entry name" value="ATP_synt_epsi"/>
    <property type="match status" value="1"/>
</dbReference>
<comment type="similarity">
    <text evidence="3 15 16">Belongs to the ATPase epsilon chain family.</text>
</comment>
<evidence type="ECO:0000256" key="6">
    <source>
        <dbReference type="ARBA" id="ARBA00022448"/>
    </source>
</evidence>
<dbReference type="GO" id="GO:0005886">
    <property type="term" value="C:plasma membrane"/>
    <property type="evidence" value="ECO:0007669"/>
    <property type="project" value="UniProtKB-SubCell"/>
</dbReference>
<evidence type="ECO:0000256" key="1">
    <source>
        <dbReference type="ARBA" id="ARBA00003543"/>
    </source>
</evidence>
<evidence type="ECO:0000256" key="5">
    <source>
        <dbReference type="ARBA" id="ARBA00014480"/>
    </source>
</evidence>
<evidence type="ECO:0000259" key="18">
    <source>
        <dbReference type="Pfam" id="PF02823"/>
    </source>
</evidence>
<dbReference type="GO" id="GO:0016787">
    <property type="term" value="F:hydrolase activity"/>
    <property type="evidence" value="ECO:0007669"/>
    <property type="project" value="UniProtKB-KW"/>
</dbReference>
<keyword evidence="11 15" id="KW-0139">CF(1)</keyword>
<feature type="coiled-coil region" evidence="17">
    <location>
        <begin position="81"/>
        <end position="108"/>
    </location>
</feature>
<sequence length="139" mass="14810">MATFKCRVVSAREEIYVGDISMLIANGHSGEIGILAGHTPLITLLKPGPMRMKSADGSSEEVVYVSGGVLEVQPHVVTVLADSAERAYDLDEAKIAEARRNAEQALANQSANIDTTAALTALAESVAQLQTIQKYKNRA</sequence>
<keyword evidence="12 15" id="KW-0066">ATP synthesis</keyword>
<organism evidence="19 20">
    <name type="scientific">Moraxella catarrhalis</name>
    <name type="common">Branhamella catarrhalis</name>
    <dbReference type="NCBI Taxonomy" id="480"/>
    <lineage>
        <taxon>Bacteria</taxon>
        <taxon>Pseudomonadati</taxon>
        <taxon>Pseudomonadota</taxon>
        <taxon>Gammaproteobacteria</taxon>
        <taxon>Moraxellales</taxon>
        <taxon>Moraxellaceae</taxon>
        <taxon>Moraxella</taxon>
    </lineage>
</organism>
<dbReference type="InterPro" id="IPR020546">
    <property type="entry name" value="ATP_synth_F1_dsu/esu_N"/>
</dbReference>
<keyword evidence="19" id="KW-0378">Hydrolase</keyword>
<dbReference type="EMBL" id="LXHQ01000035">
    <property type="protein sequence ID" value="OAV24537.1"/>
    <property type="molecule type" value="Genomic_DNA"/>
</dbReference>
<feature type="domain" description="ATP synthase F1 complex delta/epsilon subunit N-terminal" evidence="18">
    <location>
        <begin position="4"/>
        <end position="84"/>
    </location>
</feature>
<comment type="function">
    <text evidence="1 15">Produces ATP from ADP in the presence of a proton gradient across the membrane.</text>
</comment>
<proteinExistence type="inferred from homology"/>
<keyword evidence="9 15" id="KW-0406">Ion transport</keyword>
<dbReference type="GO" id="GO:0005524">
    <property type="term" value="F:ATP binding"/>
    <property type="evidence" value="ECO:0007669"/>
    <property type="project" value="UniProtKB-UniRule"/>
</dbReference>
<keyword evidence="6 15" id="KW-0813">Transport</keyword>
<reference evidence="19 20" key="1">
    <citation type="journal article" date="2016" name="Genome Biol. Evol.">
        <title>Comparative Genomic Analyses of the Moraxella catarrhalis Serosensitive and Seroresistant Lineages Demonstrate Their Independent Evolution.</title>
        <authorList>
            <person name="Earl J.P."/>
            <person name="de Vries S.P."/>
            <person name="Ahmed A."/>
            <person name="Powell E."/>
            <person name="Schultz M.P."/>
            <person name="Hermans P.W."/>
            <person name="Hill D.J."/>
            <person name="Zhou Z."/>
            <person name="Constantinidou C.I."/>
            <person name="Hu F.Z."/>
            <person name="Bootsma H.J."/>
            <person name="Ehrlich G.D."/>
        </authorList>
    </citation>
    <scope>NUCLEOTIDE SEQUENCE [LARGE SCALE GENOMIC DNA]</scope>
    <source>
        <strain evidence="19 20">F23</strain>
    </source>
</reference>
<keyword evidence="10 15" id="KW-0472">Membrane</keyword>
<evidence type="ECO:0000313" key="20">
    <source>
        <dbReference type="Proteomes" id="UP000078295"/>
    </source>
</evidence>
<evidence type="ECO:0000256" key="17">
    <source>
        <dbReference type="SAM" id="Coils"/>
    </source>
</evidence>
<evidence type="ECO:0000256" key="3">
    <source>
        <dbReference type="ARBA" id="ARBA00005712"/>
    </source>
</evidence>
<evidence type="ECO:0000256" key="10">
    <source>
        <dbReference type="ARBA" id="ARBA00023136"/>
    </source>
</evidence>
<dbReference type="GO" id="GO:0046933">
    <property type="term" value="F:proton-transporting ATP synthase activity, rotational mechanism"/>
    <property type="evidence" value="ECO:0007669"/>
    <property type="project" value="UniProtKB-UniRule"/>
</dbReference>
<evidence type="ECO:0000256" key="15">
    <source>
        <dbReference type="HAMAP-Rule" id="MF_00530"/>
    </source>
</evidence>
<keyword evidence="17" id="KW-0175">Coiled coil</keyword>
<evidence type="ECO:0000313" key="19">
    <source>
        <dbReference type="EMBL" id="OAV24537.1"/>
    </source>
</evidence>
<evidence type="ECO:0000256" key="14">
    <source>
        <dbReference type="ARBA" id="ARBA00031795"/>
    </source>
</evidence>
<evidence type="ECO:0000256" key="12">
    <source>
        <dbReference type="ARBA" id="ARBA00023310"/>
    </source>
</evidence>
<dbReference type="Pfam" id="PF02823">
    <property type="entry name" value="ATP-synt_DE_N"/>
    <property type="match status" value="1"/>
</dbReference>
<gene>
    <name evidence="15" type="primary">atpC</name>
    <name evidence="19" type="ORF">AO370_1483</name>
</gene>
<comment type="caution">
    <text evidence="19">The sequence shown here is derived from an EMBL/GenBank/DDBJ whole genome shotgun (WGS) entry which is preliminary data.</text>
</comment>
<dbReference type="CDD" id="cd12152">
    <property type="entry name" value="F1-ATPase_delta"/>
    <property type="match status" value="1"/>
</dbReference>
<evidence type="ECO:0000256" key="2">
    <source>
        <dbReference type="ARBA" id="ARBA00004202"/>
    </source>
</evidence>
<dbReference type="PANTHER" id="PTHR13822">
    <property type="entry name" value="ATP SYNTHASE DELTA/EPSILON CHAIN"/>
    <property type="match status" value="1"/>
</dbReference>
<dbReference type="Gene3D" id="1.20.5.440">
    <property type="entry name" value="ATP synthase delta/epsilon subunit, C-terminal domain"/>
    <property type="match status" value="1"/>
</dbReference>
<evidence type="ECO:0000256" key="8">
    <source>
        <dbReference type="ARBA" id="ARBA00022781"/>
    </source>
</evidence>
<protein>
    <recommendedName>
        <fullName evidence="5 15">ATP synthase epsilon chain</fullName>
    </recommendedName>
    <alternativeName>
        <fullName evidence="14 15">ATP synthase F1 sector epsilon subunit</fullName>
    </alternativeName>
    <alternativeName>
        <fullName evidence="13 15">F-ATPase epsilon subunit</fullName>
    </alternativeName>
</protein>
<dbReference type="RefSeq" id="WP_064604318.1">
    <property type="nucleotide sequence ID" value="NZ_JAABLA010000009.1"/>
</dbReference>
<dbReference type="AlphaFoldDB" id="A0A198WUR9"/>
<keyword evidence="7 15" id="KW-1003">Cell membrane</keyword>
<dbReference type="HAMAP" id="MF_00530">
    <property type="entry name" value="ATP_synth_epsil_bac"/>
    <property type="match status" value="1"/>
</dbReference>
<dbReference type="SUPFAM" id="SSF46604">
    <property type="entry name" value="Epsilon subunit of F1F0-ATP synthase C-terminal domain"/>
    <property type="match status" value="1"/>
</dbReference>
<name>A0A198WUR9_MORCA</name>
<comment type="subunit">
    <text evidence="4 15 16">F-type ATPases have 2 components, CF(1) - the catalytic core - and CF(0) - the membrane proton channel. CF(1) has five subunits: alpha(3), beta(3), gamma(1), delta(1), epsilon(1). CF(0) has three main subunits: a, b and c.</text>
</comment>
<evidence type="ECO:0000256" key="16">
    <source>
        <dbReference type="RuleBase" id="RU003656"/>
    </source>
</evidence>
<dbReference type="PANTHER" id="PTHR13822:SF10">
    <property type="entry name" value="ATP SYNTHASE EPSILON CHAIN, CHLOROPLASTIC"/>
    <property type="match status" value="1"/>
</dbReference>
<accession>A0A198WUR9</accession>
<evidence type="ECO:0000256" key="4">
    <source>
        <dbReference type="ARBA" id="ARBA00011648"/>
    </source>
</evidence>
<dbReference type="OrthoDB" id="9791445at2"/>
<evidence type="ECO:0000256" key="11">
    <source>
        <dbReference type="ARBA" id="ARBA00023196"/>
    </source>
</evidence>
<evidence type="ECO:0000256" key="7">
    <source>
        <dbReference type="ARBA" id="ARBA00022475"/>
    </source>
</evidence>
<dbReference type="GO" id="GO:0045259">
    <property type="term" value="C:proton-transporting ATP synthase complex"/>
    <property type="evidence" value="ECO:0007669"/>
    <property type="project" value="UniProtKB-KW"/>
</dbReference>
<keyword evidence="8 15" id="KW-0375">Hydrogen ion transport</keyword>
<evidence type="ECO:0000256" key="9">
    <source>
        <dbReference type="ARBA" id="ARBA00023065"/>
    </source>
</evidence>
<dbReference type="SUPFAM" id="SSF51344">
    <property type="entry name" value="Epsilon subunit of F1F0-ATP synthase N-terminal domain"/>
    <property type="match status" value="1"/>
</dbReference>
<evidence type="ECO:0000256" key="13">
    <source>
        <dbReference type="ARBA" id="ARBA00030215"/>
    </source>
</evidence>
<dbReference type="NCBIfam" id="NF001847">
    <property type="entry name" value="PRK00571.1-4"/>
    <property type="match status" value="1"/>
</dbReference>